<dbReference type="InterPro" id="IPR006664">
    <property type="entry name" value="OMP_bac"/>
</dbReference>
<dbReference type="InterPro" id="IPR006690">
    <property type="entry name" value="OMPA-like_CS"/>
</dbReference>
<dbReference type="InterPro" id="IPR006665">
    <property type="entry name" value="OmpA-like"/>
</dbReference>
<accession>A0A2W5PRD9</accession>
<evidence type="ECO:0000256" key="1">
    <source>
        <dbReference type="ARBA" id="ARBA00004442"/>
    </source>
</evidence>
<gene>
    <name evidence="7" type="ORF">DI563_21685</name>
</gene>
<comment type="subcellular location">
    <subcellularLocation>
        <location evidence="1">Cell outer membrane</location>
    </subcellularLocation>
</comment>
<evidence type="ECO:0000259" key="6">
    <source>
        <dbReference type="PROSITE" id="PS51123"/>
    </source>
</evidence>
<keyword evidence="4" id="KW-0998">Cell outer membrane</keyword>
<evidence type="ECO:0000313" key="7">
    <source>
        <dbReference type="EMBL" id="PZQ67318.1"/>
    </source>
</evidence>
<protein>
    <submittedName>
        <fullName evidence="7">Flagellar motor protein MotB</fullName>
    </submittedName>
</protein>
<proteinExistence type="predicted"/>
<evidence type="ECO:0000256" key="5">
    <source>
        <dbReference type="PROSITE-ProRule" id="PRU00473"/>
    </source>
</evidence>
<dbReference type="Gene3D" id="3.30.1330.60">
    <property type="entry name" value="OmpA-like domain"/>
    <property type="match status" value="1"/>
</dbReference>
<feature type="domain" description="OmpA-like" evidence="6">
    <location>
        <begin position="144"/>
        <end position="267"/>
    </location>
</feature>
<keyword evidence="2" id="KW-0732">Signal</keyword>
<keyword evidence="7" id="KW-0282">Flagellum</keyword>
<evidence type="ECO:0000256" key="2">
    <source>
        <dbReference type="ARBA" id="ARBA00022729"/>
    </source>
</evidence>
<keyword evidence="3 5" id="KW-0472">Membrane</keyword>
<sequence length="271" mass="29043">MVLGATAGTALALAAGCTSYVSHGIGDDGRAAEVVFPDIGRDATQPEGTFPNLDNLRAVRAGLTKDQLYDLLGRPHFREGLFAVREWDYVFHFRSGGGVTTCQYKVIFDRDYLARSFHWQPAGCASMIAMTSTNTAPPVASSAPPARQFRLSADALFAFDGIDLQPEGRREIARLASQLEGTRYERIEVVGHTDRLGSPAYNQRLSERRAEAVRGALVAQGIAPSRVVASGRGETQPVVQCGAGARGALIACLAPNRRVDIAVEARADAAR</sequence>
<keyword evidence="7" id="KW-0966">Cell projection</keyword>
<dbReference type="Proteomes" id="UP000249135">
    <property type="component" value="Unassembled WGS sequence"/>
</dbReference>
<dbReference type="InterPro" id="IPR037873">
    <property type="entry name" value="BamE-like"/>
</dbReference>
<dbReference type="Gene3D" id="3.30.1450.10">
    <property type="match status" value="1"/>
</dbReference>
<dbReference type="Pfam" id="PF00691">
    <property type="entry name" value="OmpA"/>
    <property type="match status" value="1"/>
</dbReference>
<dbReference type="InterPro" id="IPR050330">
    <property type="entry name" value="Bact_OuterMem_StrucFunc"/>
</dbReference>
<dbReference type="PROSITE" id="PS51123">
    <property type="entry name" value="OMPA_2"/>
    <property type="match status" value="1"/>
</dbReference>
<dbReference type="Pfam" id="PF04355">
    <property type="entry name" value="BamE"/>
    <property type="match status" value="1"/>
</dbReference>
<reference evidence="7 8" key="1">
    <citation type="submission" date="2017-08" db="EMBL/GenBank/DDBJ databases">
        <title>Infants hospitalized years apart are colonized by the same room-sourced microbial strains.</title>
        <authorList>
            <person name="Brooks B."/>
            <person name="Olm M.R."/>
            <person name="Firek B.A."/>
            <person name="Baker R."/>
            <person name="Thomas B.C."/>
            <person name="Morowitz M.J."/>
            <person name="Banfield J.F."/>
        </authorList>
    </citation>
    <scope>NUCLEOTIDE SEQUENCE [LARGE SCALE GENOMIC DNA]</scope>
    <source>
        <strain evidence="7">S2_005_003_R2_41</strain>
    </source>
</reference>
<dbReference type="InterPro" id="IPR007450">
    <property type="entry name" value="BamE_dom"/>
</dbReference>
<dbReference type="CDD" id="cd07185">
    <property type="entry name" value="OmpA_C-like"/>
    <property type="match status" value="1"/>
</dbReference>
<keyword evidence="7" id="KW-0969">Cilium</keyword>
<dbReference type="AlphaFoldDB" id="A0A2W5PRD9"/>
<dbReference type="EMBL" id="QFPP01000358">
    <property type="protein sequence ID" value="PZQ67318.1"/>
    <property type="molecule type" value="Genomic_DNA"/>
</dbReference>
<dbReference type="PANTHER" id="PTHR30329:SF21">
    <property type="entry name" value="LIPOPROTEIN YIAD-RELATED"/>
    <property type="match status" value="1"/>
</dbReference>
<evidence type="ECO:0000313" key="8">
    <source>
        <dbReference type="Proteomes" id="UP000249135"/>
    </source>
</evidence>
<name>A0A2W5PRD9_VARPD</name>
<dbReference type="SUPFAM" id="SSF103088">
    <property type="entry name" value="OmpA-like"/>
    <property type="match status" value="1"/>
</dbReference>
<dbReference type="InterPro" id="IPR036737">
    <property type="entry name" value="OmpA-like_sf"/>
</dbReference>
<evidence type="ECO:0000256" key="4">
    <source>
        <dbReference type="ARBA" id="ARBA00023237"/>
    </source>
</evidence>
<dbReference type="PROSITE" id="PS01068">
    <property type="entry name" value="OMPA_1"/>
    <property type="match status" value="1"/>
</dbReference>
<evidence type="ECO:0000256" key="3">
    <source>
        <dbReference type="ARBA" id="ARBA00023136"/>
    </source>
</evidence>
<comment type="caution">
    <text evidence="7">The sequence shown here is derived from an EMBL/GenBank/DDBJ whole genome shotgun (WGS) entry which is preliminary data.</text>
</comment>
<dbReference type="PRINTS" id="PR01021">
    <property type="entry name" value="OMPADOMAIN"/>
</dbReference>
<dbReference type="GO" id="GO:0009279">
    <property type="term" value="C:cell outer membrane"/>
    <property type="evidence" value="ECO:0007669"/>
    <property type="project" value="UniProtKB-SubCell"/>
</dbReference>
<dbReference type="PANTHER" id="PTHR30329">
    <property type="entry name" value="STATOR ELEMENT OF FLAGELLAR MOTOR COMPLEX"/>
    <property type="match status" value="1"/>
</dbReference>
<organism evidence="7 8">
    <name type="scientific">Variovorax paradoxus</name>
    <dbReference type="NCBI Taxonomy" id="34073"/>
    <lineage>
        <taxon>Bacteria</taxon>
        <taxon>Pseudomonadati</taxon>
        <taxon>Pseudomonadota</taxon>
        <taxon>Betaproteobacteria</taxon>
        <taxon>Burkholderiales</taxon>
        <taxon>Comamonadaceae</taxon>
        <taxon>Variovorax</taxon>
    </lineage>
</organism>